<dbReference type="GO" id="GO:0005886">
    <property type="term" value="C:plasma membrane"/>
    <property type="evidence" value="ECO:0007669"/>
    <property type="project" value="UniProtKB-SubCell"/>
</dbReference>
<reference evidence="11" key="1">
    <citation type="submission" date="2020-07" db="EMBL/GenBank/DDBJ databases">
        <title>Genomic analysis of a strain of Sedimentibacter Hydroxybenzoicus DSM7310.</title>
        <authorList>
            <person name="Ma S."/>
        </authorList>
    </citation>
    <scope>NUCLEOTIDE SEQUENCE</scope>
    <source>
        <strain evidence="11">DSM 7310</strain>
    </source>
</reference>
<dbReference type="InterPro" id="IPR003593">
    <property type="entry name" value="AAA+_ATPase"/>
</dbReference>
<dbReference type="InterPro" id="IPR013563">
    <property type="entry name" value="Oligopep_ABC_C"/>
</dbReference>
<dbReference type="PANTHER" id="PTHR43297">
    <property type="entry name" value="OLIGOPEPTIDE TRANSPORT ATP-BINDING PROTEIN APPD"/>
    <property type="match status" value="1"/>
</dbReference>
<dbReference type="InterPro" id="IPR017871">
    <property type="entry name" value="ABC_transporter-like_CS"/>
</dbReference>
<evidence type="ECO:0000256" key="1">
    <source>
        <dbReference type="ARBA" id="ARBA00004202"/>
    </source>
</evidence>
<evidence type="ECO:0000259" key="10">
    <source>
        <dbReference type="PROSITE" id="PS50893"/>
    </source>
</evidence>
<keyword evidence="6" id="KW-0547">Nucleotide-binding</keyword>
<protein>
    <submittedName>
        <fullName evidence="11">ABC transporter ATP-binding protein</fullName>
    </submittedName>
</protein>
<dbReference type="NCBIfam" id="TIGR01727">
    <property type="entry name" value="oligo_HPY"/>
    <property type="match status" value="1"/>
</dbReference>
<proteinExistence type="inferred from homology"/>
<keyword evidence="5" id="KW-0997">Cell inner membrane</keyword>
<dbReference type="Pfam" id="PF08352">
    <property type="entry name" value="oligo_HPY"/>
    <property type="match status" value="1"/>
</dbReference>
<evidence type="ECO:0000256" key="5">
    <source>
        <dbReference type="ARBA" id="ARBA00022519"/>
    </source>
</evidence>
<dbReference type="CDD" id="cd03257">
    <property type="entry name" value="ABC_NikE_OppD_transporters"/>
    <property type="match status" value="1"/>
</dbReference>
<keyword evidence="9" id="KW-0472">Membrane</keyword>
<comment type="caution">
    <text evidence="11">The sequence shown here is derived from an EMBL/GenBank/DDBJ whole genome shotgun (WGS) entry which is preliminary data.</text>
</comment>
<dbReference type="PROSITE" id="PS00211">
    <property type="entry name" value="ABC_TRANSPORTER_1"/>
    <property type="match status" value="1"/>
</dbReference>
<evidence type="ECO:0000256" key="4">
    <source>
        <dbReference type="ARBA" id="ARBA00022475"/>
    </source>
</evidence>
<evidence type="ECO:0000256" key="7">
    <source>
        <dbReference type="ARBA" id="ARBA00022840"/>
    </source>
</evidence>
<dbReference type="GO" id="GO:0015833">
    <property type="term" value="P:peptide transport"/>
    <property type="evidence" value="ECO:0007669"/>
    <property type="project" value="InterPro"/>
</dbReference>
<dbReference type="FunFam" id="3.40.50.300:FF:000016">
    <property type="entry name" value="Oligopeptide ABC transporter ATP-binding component"/>
    <property type="match status" value="1"/>
</dbReference>
<gene>
    <name evidence="11" type="ORF">HZF24_11655</name>
</gene>
<evidence type="ECO:0000256" key="8">
    <source>
        <dbReference type="ARBA" id="ARBA00022967"/>
    </source>
</evidence>
<evidence type="ECO:0000313" key="11">
    <source>
        <dbReference type="EMBL" id="NYB74792.1"/>
    </source>
</evidence>
<dbReference type="RefSeq" id="WP_179238497.1">
    <property type="nucleotide sequence ID" value="NZ_JACBNQ010000013.1"/>
</dbReference>
<evidence type="ECO:0000256" key="2">
    <source>
        <dbReference type="ARBA" id="ARBA00005417"/>
    </source>
</evidence>
<dbReference type="SUPFAM" id="SSF52540">
    <property type="entry name" value="P-loop containing nucleoside triphosphate hydrolases"/>
    <property type="match status" value="1"/>
</dbReference>
<feature type="domain" description="ABC transporter" evidence="10">
    <location>
        <begin position="6"/>
        <end position="256"/>
    </location>
</feature>
<dbReference type="AlphaFoldDB" id="A0A974BL85"/>
<dbReference type="Proteomes" id="UP000611629">
    <property type="component" value="Unassembled WGS sequence"/>
</dbReference>
<accession>A0A974BL85</accession>
<comment type="similarity">
    <text evidence="2">Belongs to the ABC transporter superfamily.</text>
</comment>
<keyword evidence="4" id="KW-1003">Cell membrane</keyword>
<dbReference type="InterPro" id="IPR027417">
    <property type="entry name" value="P-loop_NTPase"/>
</dbReference>
<comment type="subcellular location">
    <subcellularLocation>
        <location evidence="1">Cell membrane</location>
        <topology evidence="1">Peripheral membrane protein</topology>
    </subcellularLocation>
</comment>
<dbReference type="PROSITE" id="PS50893">
    <property type="entry name" value="ABC_TRANSPORTER_2"/>
    <property type="match status" value="1"/>
</dbReference>
<sequence length="336" mass="36981">MNELILDIDDLSVIYKTDLETVKAVNGINLKIGKGKTLGLVGETGAGKTTTALSILKLLPENTGKVTSGNVKFEGTNLLEMNEHEIREIRGGQIAMVFQDPMTSLNPVMTVGDQIAEAIIMHNEGLSKGEIEKRIDEKLTMVGILPSRKTEYPHQFSGGMKQRVVIAMALACEPKLLIADEPTTALDVTIQAQVLMMIKELRNRLGTSMLMITHDLGVVAKICDDVAVMYAGEIVEAGTVHDIFLGEDHHPYTEGLFGSIPNLSSRTKRLNSIPGLMPDPTNLPEGCIFAPRCKYCMDICIRVHPNTVFDETHSLKCHLFDGKLRRDKQEGKSEKQ</sequence>
<keyword evidence="3" id="KW-0813">Transport</keyword>
<dbReference type="EMBL" id="JACBNQ010000013">
    <property type="protein sequence ID" value="NYB74792.1"/>
    <property type="molecule type" value="Genomic_DNA"/>
</dbReference>
<evidence type="ECO:0000256" key="3">
    <source>
        <dbReference type="ARBA" id="ARBA00022448"/>
    </source>
</evidence>
<dbReference type="PANTHER" id="PTHR43297:SF14">
    <property type="entry name" value="ATPASE AAA-TYPE CORE DOMAIN-CONTAINING PROTEIN"/>
    <property type="match status" value="1"/>
</dbReference>
<keyword evidence="7 11" id="KW-0067">ATP-binding</keyword>
<dbReference type="GO" id="GO:0005524">
    <property type="term" value="F:ATP binding"/>
    <property type="evidence" value="ECO:0007669"/>
    <property type="project" value="UniProtKB-KW"/>
</dbReference>
<keyword evidence="12" id="KW-1185">Reference proteome</keyword>
<name>A0A974BL85_SEDHY</name>
<dbReference type="InterPro" id="IPR050388">
    <property type="entry name" value="ABC_Ni/Peptide_Import"/>
</dbReference>
<evidence type="ECO:0000256" key="9">
    <source>
        <dbReference type="ARBA" id="ARBA00023136"/>
    </source>
</evidence>
<dbReference type="Gene3D" id="3.40.50.300">
    <property type="entry name" value="P-loop containing nucleotide triphosphate hydrolases"/>
    <property type="match status" value="1"/>
</dbReference>
<dbReference type="GO" id="GO:0016887">
    <property type="term" value="F:ATP hydrolysis activity"/>
    <property type="evidence" value="ECO:0007669"/>
    <property type="project" value="InterPro"/>
</dbReference>
<dbReference type="Pfam" id="PF00005">
    <property type="entry name" value="ABC_tran"/>
    <property type="match status" value="1"/>
</dbReference>
<evidence type="ECO:0000256" key="6">
    <source>
        <dbReference type="ARBA" id="ARBA00022741"/>
    </source>
</evidence>
<dbReference type="InterPro" id="IPR003439">
    <property type="entry name" value="ABC_transporter-like_ATP-bd"/>
</dbReference>
<dbReference type="SMART" id="SM00382">
    <property type="entry name" value="AAA"/>
    <property type="match status" value="1"/>
</dbReference>
<organism evidence="11 12">
    <name type="scientific">Sedimentibacter hydroxybenzoicus DSM 7310</name>
    <dbReference type="NCBI Taxonomy" id="1123245"/>
    <lineage>
        <taxon>Bacteria</taxon>
        <taxon>Bacillati</taxon>
        <taxon>Bacillota</taxon>
        <taxon>Tissierellia</taxon>
        <taxon>Sedimentibacter</taxon>
    </lineage>
</organism>
<evidence type="ECO:0000313" key="12">
    <source>
        <dbReference type="Proteomes" id="UP000611629"/>
    </source>
</evidence>
<keyword evidence="8" id="KW-1278">Translocase</keyword>